<proteinExistence type="predicted"/>
<evidence type="ECO:0000256" key="1">
    <source>
        <dbReference type="SAM" id="MobiDB-lite"/>
    </source>
</evidence>
<evidence type="ECO:0000313" key="3">
    <source>
        <dbReference type="Proteomes" id="UP000807504"/>
    </source>
</evidence>
<dbReference type="EMBL" id="JABXBU010001863">
    <property type="protein sequence ID" value="KAF8782133.1"/>
    <property type="molecule type" value="Genomic_DNA"/>
</dbReference>
<gene>
    <name evidence="2" type="ORF">HNY73_012458</name>
</gene>
<reference evidence="2" key="1">
    <citation type="journal article" date="2020" name="bioRxiv">
        <title>Chromosome-level reference genome of the European wasp spider Argiope bruennichi: a resource for studies on range expansion and evolutionary adaptation.</title>
        <authorList>
            <person name="Sheffer M.M."/>
            <person name="Hoppe A."/>
            <person name="Krehenwinkel H."/>
            <person name="Uhl G."/>
            <person name="Kuss A.W."/>
            <person name="Jensen L."/>
            <person name="Jensen C."/>
            <person name="Gillespie R.G."/>
            <person name="Hoff K.J."/>
            <person name="Prost S."/>
        </authorList>
    </citation>
    <scope>NUCLEOTIDE SEQUENCE</scope>
</reference>
<dbReference type="AlphaFoldDB" id="A0A8T0EV11"/>
<organism evidence="2 3">
    <name type="scientific">Argiope bruennichi</name>
    <name type="common">Wasp spider</name>
    <name type="synonym">Aranea bruennichi</name>
    <dbReference type="NCBI Taxonomy" id="94029"/>
    <lineage>
        <taxon>Eukaryota</taxon>
        <taxon>Metazoa</taxon>
        <taxon>Ecdysozoa</taxon>
        <taxon>Arthropoda</taxon>
        <taxon>Chelicerata</taxon>
        <taxon>Arachnida</taxon>
        <taxon>Araneae</taxon>
        <taxon>Araneomorphae</taxon>
        <taxon>Entelegynae</taxon>
        <taxon>Araneoidea</taxon>
        <taxon>Araneidae</taxon>
        <taxon>Argiope</taxon>
    </lineage>
</organism>
<reference evidence="2" key="2">
    <citation type="submission" date="2020-06" db="EMBL/GenBank/DDBJ databases">
        <authorList>
            <person name="Sheffer M."/>
        </authorList>
    </citation>
    <scope>NUCLEOTIDE SEQUENCE</scope>
</reference>
<protein>
    <submittedName>
        <fullName evidence="2">Uncharacterized protein</fullName>
    </submittedName>
</protein>
<dbReference type="Proteomes" id="UP000807504">
    <property type="component" value="Unassembled WGS sequence"/>
</dbReference>
<keyword evidence="3" id="KW-1185">Reference proteome</keyword>
<accession>A0A8T0EV11</accession>
<comment type="caution">
    <text evidence="2">The sequence shown here is derived from an EMBL/GenBank/DDBJ whole genome shotgun (WGS) entry which is preliminary data.</text>
</comment>
<name>A0A8T0EV11_ARGBR</name>
<evidence type="ECO:0000313" key="2">
    <source>
        <dbReference type="EMBL" id="KAF8782133.1"/>
    </source>
</evidence>
<feature type="region of interest" description="Disordered" evidence="1">
    <location>
        <begin position="1"/>
        <end position="50"/>
    </location>
</feature>
<sequence>MQKGPRPFPGKDTECLDSGAGHTDDSGGSFTSLHPGPIDPPRGRPQTGGTTALLIVPVPSLRREKEMEYYFLSKIVIKRRQLAFWFRILRDNEELI</sequence>